<keyword evidence="2" id="KW-0456">Lyase</keyword>
<sequence length="212" mass="23005">MYEEEKKQILDYGKKLDKYGLIALSGGNISLRTKDGNILVTPSGMIYDEMVPSDILLVDINGNILEGKRKPSVDTIALCYIYQHLKNVNSIIHTHQPFATGIGLVTDEIPCYLTTLANTVKGSVNVAPYSSAASVDMGKAVVENIGNKLAVVLRNHGVVAVGKSLHEALYSAVYLEEGAKTLFVAKSIGSDLHKLSQEQIDVAVEVFNHYGQ</sequence>
<dbReference type="GO" id="GO:0016832">
    <property type="term" value="F:aldehyde-lyase activity"/>
    <property type="evidence" value="ECO:0007669"/>
    <property type="project" value="TreeGrafter"/>
</dbReference>
<dbReference type="InterPro" id="IPR001303">
    <property type="entry name" value="Aldolase_II/adducin_N"/>
</dbReference>
<dbReference type="GO" id="GO:0019323">
    <property type="term" value="P:pentose catabolic process"/>
    <property type="evidence" value="ECO:0007669"/>
    <property type="project" value="TreeGrafter"/>
</dbReference>
<proteinExistence type="predicted"/>
<feature type="domain" description="Class II aldolase/adducin N-terminal" evidence="3">
    <location>
        <begin position="7"/>
        <end position="183"/>
    </location>
</feature>
<evidence type="ECO:0000256" key="1">
    <source>
        <dbReference type="ARBA" id="ARBA00022723"/>
    </source>
</evidence>
<dbReference type="GO" id="GO:0005829">
    <property type="term" value="C:cytosol"/>
    <property type="evidence" value="ECO:0007669"/>
    <property type="project" value="TreeGrafter"/>
</dbReference>
<dbReference type="PANTHER" id="PTHR22789">
    <property type="entry name" value="FUCULOSE PHOSPHATE ALDOLASE"/>
    <property type="match status" value="1"/>
</dbReference>
<dbReference type="PANTHER" id="PTHR22789:SF0">
    <property type="entry name" value="3-OXO-TETRONATE 4-PHOSPHATE DECARBOXYLASE-RELATED"/>
    <property type="match status" value="1"/>
</dbReference>
<dbReference type="InterPro" id="IPR050197">
    <property type="entry name" value="Aldolase_class_II_sugar_metab"/>
</dbReference>
<reference evidence="4" key="1">
    <citation type="journal article" date="2021" name="PeerJ">
        <title>Extensive microbial diversity within the chicken gut microbiome revealed by metagenomics and culture.</title>
        <authorList>
            <person name="Gilroy R."/>
            <person name="Ravi A."/>
            <person name="Getino M."/>
            <person name="Pursley I."/>
            <person name="Horton D.L."/>
            <person name="Alikhan N.F."/>
            <person name="Baker D."/>
            <person name="Gharbi K."/>
            <person name="Hall N."/>
            <person name="Watson M."/>
            <person name="Adriaenssens E.M."/>
            <person name="Foster-Nyarko E."/>
            <person name="Jarju S."/>
            <person name="Secka A."/>
            <person name="Antonio M."/>
            <person name="Oren A."/>
            <person name="Chaudhuri R.R."/>
            <person name="La Ragione R."/>
            <person name="Hildebrand F."/>
            <person name="Pallen M.J."/>
        </authorList>
    </citation>
    <scope>NUCLEOTIDE SEQUENCE</scope>
    <source>
        <strain evidence="4">CHK174-6876</strain>
    </source>
</reference>
<dbReference type="SMART" id="SM01007">
    <property type="entry name" value="Aldolase_II"/>
    <property type="match status" value="1"/>
</dbReference>
<protein>
    <submittedName>
        <fullName evidence="4">Class II aldolase/adducin family protein</fullName>
    </submittedName>
</protein>
<dbReference type="Proteomes" id="UP000707535">
    <property type="component" value="Unassembled WGS sequence"/>
</dbReference>
<comment type="caution">
    <text evidence="4">The sequence shown here is derived from an EMBL/GenBank/DDBJ whole genome shotgun (WGS) entry which is preliminary data.</text>
</comment>
<evidence type="ECO:0000256" key="2">
    <source>
        <dbReference type="ARBA" id="ARBA00023239"/>
    </source>
</evidence>
<accession>A0A921F6Q3</accession>
<gene>
    <name evidence="4" type="ORF">K8V00_00305</name>
</gene>
<evidence type="ECO:0000259" key="3">
    <source>
        <dbReference type="SMART" id="SM01007"/>
    </source>
</evidence>
<reference evidence="4" key="2">
    <citation type="submission" date="2021-09" db="EMBL/GenBank/DDBJ databases">
        <authorList>
            <person name="Gilroy R."/>
        </authorList>
    </citation>
    <scope>NUCLEOTIDE SEQUENCE</scope>
    <source>
        <strain evidence="4">CHK174-6876</strain>
    </source>
</reference>
<dbReference type="Gene3D" id="3.40.225.10">
    <property type="entry name" value="Class II aldolase/adducin N-terminal domain"/>
    <property type="match status" value="1"/>
</dbReference>
<name>A0A921F6Q3_9LACO</name>
<dbReference type="SUPFAM" id="SSF53639">
    <property type="entry name" value="AraD/HMP-PK domain-like"/>
    <property type="match status" value="1"/>
</dbReference>
<evidence type="ECO:0000313" key="5">
    <source>
        <dbReference type="Proteomes" id="UP000707535"/>
    </source>
</evidence>
<dbReference type="AlphaFoldDB" id="A0A921F6Q3"/>
<dbReference type="GO" id="GO:0046872">
    <property type="term" value="F:metal ion binding"/>
    <property type="evidence" value="ECO:0007669"/>
    <property type="project" value="UniProtKB-KW"/>
</dbReference>
<organism evidence="4 5">
    <name type="scientific">Ligilactobacillus acidipiscis</name>
    <dbReference type="NCBI Taxonomy" id="89059"/>
    <lineage>
        <taxon>Bacteria</taxon>
        <taxon>Bacillati</taxon>
        <taxon>Bacillota</taxon>
        <taxon>Bacilli</taxon>
        <taxon>Lactobacillales</taxon>
        <taxon>Lactobacillaceae</taxon>
        <taxon>Ligilactobacillus</taxon>
    </lineage>
</organism>
<dbReference type="EMBL" id="DYXG01000006">
    <property type="protein sequence ID" value="HJE96034.1"/>
    <property type="molecule type" value="Genomic_DNA"/>
</dbReference>
<dbReference type="Pfam" id="PF00596">
    <property type="entry name" value="Aldolase_II"/>
    <property type="match status" value="1"/>
</dbReference>
<evidence type="ECO:0000313" key="4">
    <source>
        <dbReference type="EMBL" id="HJE96034.1"/>
    </source>
</evidence>
<keyword evidence="1" id="KW-0479">Metal-binding</keyword>
<dbReference type="InterPro" id="IPR036409">
    <property type="entry name" value="Aldolase_II/adducin_N_sf"/>
</dbReference>